<sequence length="1160" mass="124913">MGTPFVRSLYAQAQDVAVPDARSPCVCGRRYYAHDVVDAPENEPVHSTAATQDVTGSNAAGNRNLTSGAACSSFQPSEPSSGLRLRPATTQRTHPTTQHHHPVINRWESPINIGPATGSLEAASSASQPHAGPSTSTSAAHRPSANSRPGVSGSPFGNNASHVVPMHVSGIGVPPASGCQPPARIASRQTRLTFAPLPMTSVPGPSTATPGPSSTSSARRPHAASNITTYNYVVCIHTEDLLMKTQTAPFFKPTHATRVPNSNNKMTPFVQRFREMGLAFDLSITARADDYMANHIQRPLEAHMRERGLQLSDVEGIDAGSDDRNTFSCAWQYLVVAVNGRPSTHGGRRLEKIVRPWTGHVPISLLNSRAQKLHAFAPPYEKHLLLFIAPVSRVVIGPVPQDSVLSQPRSSLRPYGPLHLCLGLRAWPESHVNGVSCVPGCEGFNGGLGDEQSQPMSSIADETSVAQNAFASSSWQVPEDNYLSMPSLHEDWGLQQHYQNPNPHLPAPSASALSALSTSSALSASSSLPPLSPPSAPPVASASDALFASAASTPSFTSAALTPALTSPVLSLSSALASTPPPCDLSSPSAPTSITPPESNTANLPQAVNAPLPPMLEHAERLSPRSAALQLCDVDTREPTPEPQNDESELLTIHEHSLGRTLSYLEESAEVLSTWRSLMRSFLPEAVRPEGISITAPTVEAGAQGLLQTALSLATGELAPNTVTDEWRVMNASEDSIFTGYPTVTIGPSEAIGPGPIRAVFGHAIHLLVEDSDRWIQTSGGQFYTPIIHSTGATDDDIQHFTACGILLQLAVFWDQDLLPISPMLFALVLGGVESATDLDFLYAVAPDLARRLATWPPPRTQCPISGDTVYAVHHGRDPMNLILELLAGYTQVMPSSSCHGKMHVMLTHRFQISRIRRLPEAQAEGMRETLMAALLFHTQEIKEASLHPIFKAIRDGFNQRGLQRPGTDRIFSLLETFNGIKTARFVAAFCANRQILSYAALVPLLRQNVKVRPTHRGYDEDLDYGELAGQWMKAFVRYLSGTGHPNNAMFPTNATLGRGAALLRPTLFIRAVSDSNYLPRQINPLNEGSIQINFVSYIGVREHSVNASFHTCFTSMDVSLNKEVAAMLVEIPDDTSIATPFDVYIHAILLTTTQDYNTV</sequence>
<organism evidence="2 3">
    <name type="scientific">Trametes cubensis</name>
    <dbReference type="NCBI Taxonomy" id="1111947"/>
    <lineage>
        <taxon>Eukaryota</taxon>
        <taxon>Fungi</taxon>
        <taxon>Dikarya</taxon>
        <taxon>Basidiomycota</taxon>
        <taxon>Agaricomycotina</taxon>
        <taxon>Agaricomycetes</taxon>
        <taxon>Polyporales</taxon>
        <taxon>Polyporaceae</taxon>
        <taxon>Trametes</taxon>
    </lineage>
</organism>
<protein>
    <recommendedName>
        <fullName evidence="4">HECT domain-containing protein</fullName>
    </recommendedName>
</protein>
<evidence type="ECO:0008006" key="4">
    <source>
        <dbReference type="Google" id="ProtNLM"/>
    </source>
</evidence>
<evidence type="ECO:0000256" key="1">
    <source>
        <dbReference type="SAM" id="MobiDB-lite"/>
    </source>
</evidence>
<proteinExistence type="predicted"/>
<feature type="compositionally biased region" description="Low complexity" evidence="1">
    <location>
        <begin position="203"/>
        <end position="218"/>
    </location>
</feature>
<dbReference type="EMBL" id="JAPEVG010000113">
    <property type="protein sequence ID" value="KAJ8482488.1"/>
    <property type="molecule type" value="Genomic_DNA"/>
</dbReference>
<feature type="compositionally biased region" description="Polar residues" evidence="1">
    <location>
        <begin position="122"/>
        <end position="161"/>
    </location>
</feature>
<feature type="region of interest" description="Disordered" evidence="1">
    <location>
        <begin position="198"/>
        <end position="222"/>
    </location>
</feature>
<feature type="region of interest" description="Disordered" evidence="1">
    <location>
        <begin position="38"/>
        <end position="161"/>
    </location>
</feature>
<evidence type="ECO:0000313" key="2">
    <source>
        <dbReference type="EMBL" id="KAJ8482488.1"/>
    </source>
</evidence>
<evidence type="ECO:0000313" key="3">
    <source>
        <dbReference type="Proteomes" id="UP001215151"/>
    </source>
</evidence>
<name>A0AAD7TUF2_9APHY</name>
<feature type="compositionally biased region" description="Polar residues" evidence="1">
    <location>
        <begin position="48"/>
        <end position="80"/>
    </location>
</feature>
<comment type="caution">
    <text evidence="2">The sequence shown here is derived from an EMBL/GenBank/DDBJ whole genome shotgun (WGS) entry which is preliminary data.</text>
</comment>
<feature type="region of interest" description="Disordered" evidence="1">
    <location>
        <begin position="576"/>
        <end position="609"/>
    </location>
</feature>
<reference evidence="2" key="1">
    <citation type="submission" date="2022-11" db="EMBL/GenBank/DDBJ databases">
        <title>Genome Sequence of Cubamyces cubensis.</title>
        <authorList>
            <person name="Buettner E."/>
        </authorList>
    </citation>
    <scope>NUCLEOTIDE SEQUENCE</scope>
    <source>
        <strain evidence="2">MPL-01</strain>
    </source>
</reference>
<keyword evidence="3" id="KW-1185">Reference proteome</keyword>
<feature type="compositionally biased region" description="Low complexity" evidence="1">
    <location>
        <begin position="586"/>
        <end position="599"/>
    </location>
</feature>
<dbReference type="AlphaFoldDB" id="A0AAD7TUF2"/>
<gene>
    <name evidence="2" type="ORF">ONZ51_g5317</name>
</gene>
<accession>A0AAD7TUF2</accession>
<dbReference type="Proteomes" id="UP001215151">
    <property type="component" value="Unassembled WGS sequence"/>
</dbReference>